<name>A0A9P0D8G7_9CUCU</name>
<dbReference type="Pfam" id="PF01204">
    <property type="entry name" value="Trehalase"/>
    <property type="match status" value="1"/>
</dbReference>
<organism evidence="10 11">
    <name type="scientific">Psylliodes chrysocephalus</name>
    <dbReference type="NCBI Taxonomy" id="3402493"/>
    <lineage>
        <taxon>Eukaryota</taxon>
        <taxon>Metazoa</taxon>
        <taxon>Ecdysozoa</taxon>
        <taxon>Arthropoda</taxon>
        <taxon>Hexapoda</taxon>
        <taxon>Insecta</taxon>
        <taxon>Pterygota</taxon>
        <taxon>Neoptera</taxon>
        <taxon>Endopterygota</taxon>
        <taxon>Coleoptera</taxon>
        <taxon>Polyphaga</taxon>
        <taxon>Cucujiformia</taxon>
        <taxon>Chrysomeloidea</taxon>
        <taxon>Chrysomelidae</taxon>
        <taxon>Galerucinae</taxon>
        <taxon>Alticini</taxon>
        <taxon>Psylliodes</taxon>
    </lineage>
</organism>
<comment type="similarity">
    <text evidence="2 7">Belongs to the glycosyl hydrolase 37 family.</text>
</comment>
<dbReference type="InterPro" id="IPR012341">
    <property type="entry name" value="6hp_glycosidase-like_sf"/>
</dbReference>
<proteinExistence type="inferred from homology"/>
<dbReference type="GO" id="GO:0004555">
    <property type="term" value="F:alpha,alpha-trehalase activity"/>
    <property type="evidence" value="ECO:0007669"/>
    <property type="project" value="UniProtKB-EC"/>
</dbReference>
<evidence type="ECO:0000256" key="7">
    <source>
        <dbReference type="RuleBase" id="RU361180"/>
    </source>
</evidence>
<evidence type="ECO:0000256" key="4">
    <source>
        <dbReference type="ARBA" id="ARBA00019905"/>
    </source>
</evidence>
<protein>
    <recommendedName>
        <fullName evidence="4 7">Trehalase</fullName>
        <ecNumber evidence="3 7">3.2.1.28</ecNumber>
    </recommendedName>
    <alternativeName>
        <fullName evidence="7">Alpha-trehalose glucohydrolase</fullName>
    </alternativeName>
</protein>
<keyword evidence="6 7" id="KW-0326">Glycosidase</keyword>
<evidence type="ECO:0000256" key="6">
    <source>
        <dbReference type="ARBA" id="ARBA00023295"/>
    </source>
</evidence>
<feature type="region of interest" description="Disordered" evidence="8">
    <location>
        <begin position="556"/>
        <end position="575"/>
    </location>
</feature>
<keyword evidence="5 7" id="KW-0378">Hydrolase</keyword>
<sequence length="575" mass="66219">MAILISIPIAILLLYNYVAAESIPSCDSQIYCQGKLLHTVQMAKLYQDSKTFVDMSQKNPPEVTLEKFNKLMKDTNDNPSKTDIKEFVENNFESSGELVDWIPTDYKKHPKFLDRINDLKVKQFAQNLIDIWPSLARKVNSSVADNQDQHSLIYLPNGLIIPGGRFKEIYYWDSYWILKGLILSEMTDTVRGILENFLSLIDKFGFIPNGSRVYYLNRSQPPLFASMVGLYIDATNDKAWLEKHVDTIEKELHWWMNNRKFTIDKDGKDYEMYKYFVKSNTPRPESYYEDVQTCGGLPDIQKSTCYINMKSGAESGWDYSTRWLFTKEGNPSTNLSMIDITHVVPVDLNSYLCKAFEELARFYELLGNTVKSSLWSQRHNALKQAIQDVMYSNEDGIWMDYDLVRSKQRKGFYPSNFAPLWADAYDLTKKEDYGLKAAYYYKQNRIQKYVGGIPTSLINSGQQWDLPNAWPPLQDTIVLGLKKTGARKAKKLAENQAKRTIEAYMKGFEDTKEMFEKYDALTPGGYGGGGEYTVQSGFGWTNGLALHFIDQFYTEGRRPNRRPKNRQNIDSGIAA</sequence>
<evidence type="ECO:0000313" key="10">
    <source>
        <dbReference type="EMBL" id="CAH1112285.1"/>
    </source>
</evidence>
<dbReference type="GO" id="GO:0005993">
    <property type="term" value="P:trehalose catabolic process"/>
    <property type="evidence" value="ECO:0007669"/>
    <property type="project" value="TreeGrafter"/>
</dbReference>
<keyword evidence="9" id="KW-0732">Signal</keyword>
<dbReference type="PROSITE" id="PS00928">
    <property type="entry name" value="TREHALASE_2"/>
    <property type="match status" value="1"/>
</dbReference>
<evidence type="ECO:0000256" key="5">
    <source>
        <dbReference type="ARBA" id="ARBA00022801"/>
    </source>
</evidence>
<dbReference type="InterPro" id="IPR008928">
    <property type="entry name" value="6-hairpin_glycosidase_sf"/>
</dbReference>
<dbReference type="PANTHER" id="PTHR23403:SF1">
    <property type="entry name" value="TREHALASE"/>
    <property type="match status" value="1"/>
</dbReference>
<gene>
    <name evidence="10" type="ORF">PSYICH_LOCUS11942</name>
</gene>
<dbReference type="OrthoDB" id="3542292at2759"/>
<accession>A0A9P0D8G7</accession>
<dbReference type="EC" id="3.2.1.28" evidence="3 7"/>
<evidence type="ECO:0000256" key="9">
    <source>
        <dbReference type="SAM" id="SignalP"/>
    </source>
</evidence>
<evidence type="ECO:0000256" key="2">
    <source>
        <dbReference type="ARBA" id="ARBA00005615"/>
    </source>
</evidence>
<dbReference type="PROSITE" id="PS00927">
    <property type="entry name" value="TREHALASE_1"/>
    <property type="match status" value="1"/>
</dbReference>
<dbReference type="InterPro" id="IPR018232">
    <property type="entry name" value="Glyco_hydro_37_CS"/>
</dbReference>
<evidence type="ECO:0000256" key="8">
    <source>
        <dbReference type="SAM" id="MobiDB-lite"/>
    </source>
</evidence>
<feature type="chain" id="PRO_5040124957" description="Trehalase" evidence="9">
    <location>
        <begin position="21"/>
        <end position="575"/>
    </location>
</feature>
<keyword evidence="11" id="KW-1185">Reference proteome</keyword>
<evidence type="ECO:0000313" key="11">
    <source>
        <dbReference type="Proteomes" id="UP001153636"/>
    </source>
</evidence>
<dbReference type="PRINTS" id="PR00744">
    <property type="entry name" value="GLHYDRLASE37"/>
</dbReference>
<dbReference type="Gene3D" id="1.50.10.10">
    <property type="match status" value="1"/>
</dbReference>
<dbReference type="SUPFAM" id="SSF48208">
    <property type="entry name" value="Six-hairpin glycosidases"/>
    <property type="match status" value="1"/>
</dbReference>
<comment type="catalytic activity">
    <reaction evidence="1 7">
        <text>alpha,alpha-trehalose + H2O = alpha-D-glucose + beta-D-glucose</text>
        <dbReference type="Rhea" id="RHEA:32675"/>
        <dbReference type="ChEBI" id="CHEBI:15377"/>
        <dbReference type="ChEBI" id="CHEBI:15903"/>
        <dbReference type="ChEBI" id="CHEBI:16551"/>
        <dbReference type="ChEBI" id="CHEBI:17925"/>
        <dbReference type="EC" id="3.2.1.28"/>
    </reaction>
</comment>
<dbReference type="PANTHER" id="PTHR23403">
    <property type="entry name" value="TREHALASE"/>
    <property type="match status" value="1"/>
</dbReference>
<evidence type="ECO:0000256" key="3">
    <source>
        <dbReference type="ARBA" id="ARBA00012757"/>
    </source>
</evidence>
<dbReference type="Proteomes" id="UP001153636">
    <property type="component" value="Chromosome 6"/>
</dbReference>
<reference evidence="10" key="1">
    <citation type="submission" date="2022-01" db="EMBL/GenBank/DDBJ databases">
        <authorList>
            <person name="King R."/>
        </authorList>
    </citation>
    <scope>NUCLEOTIDE SEQUENCE</scope>
</reference>
<feature type="signal peptide" evidence="9">
    <location>
        <begin position="1"/>
        <end position="20"/>
    </location>
</feature>
<dbReference type="EMBL" id="OV651818">
    <property type="protein sequence ID" value="CAH1112285.1"/>
    <property type="molecule type" value="Genomic_DNA"/>
</dbReference>
<dbReference type="InterPro" id="IPR001661">
    <property type="entry name" value="Glyco_hydro_37"/>
</dbReference>
<dbReference type="AlphaFoldDB" id="A0A9P0D8G7"/>
<evidence type="ECO:0000256" key="1">
    <source>
        <dbReference type="ARBA" id="ARBA00001576"/>
    </source>
</evidence>